<feature type="domain" description="D-isomer specific 2-hydroxyacid dehydrogenase NAD-binding" evidence="3">
    <location>
        <begin position="116"/>
        <end position="290"/>
    </location>
</feature>
<comment type="caution">
    <text evidence="4">The sequence shown here is derived from an EMBL/GenBank/DDBJ whole genome shotgun (WGS) entry which is preliminary data.</text>
</comment>
<dbReference type="PANTHER" id="PTHR43333:SF1">
    <property type="entry name" value="D-ISOMER SPECIFIC 2-HYDROXYACID DEHYDROGENASE NAD-BINDING DOMAIN-CONTAINING PROTEIN"/>
    <property type="match status" value="1"/>
</dbReference>
<dbReference type="Gene3D" id="3.40.50.720">
    <property type="entry name" value="NAD(P)-binding Rossmann-like Domain"/>
    <property type="match status" value="2"/>
</dbReference>
<dbReference type="EMBL" id="AECS01000007">
    <property type="protein sequence ID" value="EFQ04948.1"/>
    <property type="molecule type" value="Genomic_DNA"/>
</dbReference>
<dbReference type="InterPro" id="IPR036291">
    <property type="entry name" value="NAD(P)-bd_dom_sf"/>
</dbReference>
<dbReference type="SUPFAM" id="SSF52283">
    <property type="entry name" value="Formate/glycerate dehydrogenase catalytic domain-like"/>
    <property type="match status" value="1"/>
</dbReference>
<keyword evidence="5" id="KW-1185">Reference proteome</keyword>
<dbReference type="InterPro" id="IPR006140">
    <property type="entry name" value="D-isomer_DH_NAD-bd"/>
</dbReference>
<evidence type="ECO:0000259" key="3">
    <source>
        <dbReference type="Pfam" id="PF02826"/>
    </source>
</evidence>
<protein>
    <submittedName>
        <fullName evidence="4">4-phosphoerythronate dehydrogenase</fullName>
        <ecNumber evidence="4">1.1.1.290</ecNumber>
    </submittedName>
</protein>
<dbReference type="SUPFAM" id="SSF51735">
    <property type="entry name" value="NAD(P)-binding Rossmann-fold domains"/>
    <property type="match status" value="1"/>
</dbReference>
<dbReference type="CDD" id="cd05300">
    <property type="entry name" value="2-Hacid_dh_1"/>
    <property type="match status" value="1"/>
</dbReference>
<proteinExistence type="predicted"/>
<name>E2Z9X3_9FIRM</name>
<keyword evidence="1 4" id="KW-0560">Oxidoreductase</keyword>
<dbReference type="PANTHER" id="PTHR43333">
    <property type="entry name" value="2-HACID_DH_C DOMAIN-CONTAINING PROTEIN"/>
    <property type="match status" value="1"/>
</dbReference>
<dbReference type="HOGENOM" id="CLU_019796_1_0_9"/>
<dbReference type="EC" id="1.1.1.290" evidence="4"/>
<dbReference type="AlphaFoldDB" id="E2Z9X3"/>
<evidence type="ECO:0000256" key="2">
    <source>
        <dbReference type="ARBA" id="ARBA00023027"/>
    </source>
</evidence>
<evidence type="ECO:0000313" key="5">
    <source>
        <dbReference type="Proteomes" id="UP000003195"/>
    </source>
</evidence>
<keyword evidence="2" id="KW-0520">NAD</keyword>
<evidence type="ECO:0000313" key="4">
    <source>
        <dbReference type="EMBL" id="EFQ04948.1"/>
    </source>
</evidence>
<gene>
    <name evidence="4" type="primary">pdxB</name>
    <name evidence="4" type="ORF">HMPREF9429_00229</name>
</gene>
<dbReference type="STRING" id="706434.HMPREF9429_00229"/>
<evidence type="ECO:0000256" key="1">
    <source>
        <dbReference type="ARBA" id="ARBA00023002"/>
    </source>
</evidence>
<organism evidence="4 5">
    <name type="scientific">Megasphaera micronuciformis F0359</name>
    <dbReference type="NCBI Taxonomy" id="706434"/>
    <lineage>
        <taxon>Bacteria</taxon>
        <taxon>Bacillati</taxon>
        <taxon>Bacillota</taxon>
        <taxon>Negativicutes</taxon>
        <taxon>Veillonellales</taxon>
        <taxon>Veillonellaceae</taxon>
        <taxon>Megasphaera</taxon>
    </lineage>
</organism>
<sequence>MSIRKETSVKIVVTCAVTEAHKKLLEKIAPGHTFVYVGDSIEGTGLSIPVERDVINDADVIIGNADPHLLKQAEKLKWLQLNSAGVGSYVDVVGKDVLLTNATGAYGVAVAEHMAAQLLMMMKRLPAYYDNQKVERWHDEGPVQSVFGAKVLVVGYGDIGATFGRILKGMGARITAVRRRLTKGLDGADAVATLDDLDSLLPQAQVVACVLPDTPETAGLFTKERLGKMKKHSWFINAGRGNVVDSDALCDAVATGRLAGAALDVTEPEPLPQGHRLWHTPGIYITPHVSGGLHLEYTHNRIIQIAARNLELFLAGKALEHEVDRQSGYGK</sequence>
<dbReference type="eggNOG" id="COG0111">
    <property type="taxonomic scope" value="Bacteria"/>
</dbReference>
<accession>E2Z9X3</accession>
<dbReference type="Proteomes" id="UP000003195">
    <property type="component" value="Unassembled WGS sequence"/>
</dbReference>
<dbReference type="GO" id="GO:0051287">
    <property type="term" value="F:NAD binding"/>
    <property type="evidence" value="ECO:0007669"/>
    <property type="project" value="InterPro"/>
</dbReference>
<dbReference type="Pfam" id="PF02826">
    <property type="entry name" value="2-Hacid_dh_C"/>
    <property type="match status" value="1"/>
</dbReference>
<dbReference type="GO" id="GO:0033711">
    <property type="term" value="F:4-phosphoerythronate dehydrogenase activity"/>
    <property type="evidence" value="ECO:0007669"/>
    <property type="project" value="UniProtKB-EC"/>
</dbReference>
<reference evidence="4 5" key="1">
    <citation type="submission" date="2010-08" db="EMBL/GenBank/DDBJ databases">
        <authorList>
            <person name="Weinstock G."/>
            <person name="Sodergren E."/>
            <person name="Clifton S."/>
            <person name="Fulton L."/>
            <person name="Fulton B."/>
            <person name="Courtney L."/>
            <person name="Fronick C."/>
            <person name="Harrison M."/>
            <person name="Strong C."/>
            <person name="Farmer C."/>
            <person name="Delahaunty K."/>
            <person name="Markovic C."/>
            <person name="Hall O."/>
            <person name="Minx P."/>
            <person name="Tomlinson C."/>
            <person name="Mitreva M."/>
            <person name="Hou S."/>
            <person name="Chen J."/>
            <person name="Wollam A."/>
            <person name="Pepin K.H."/>
            <person name="Johnson M."/>
            <person name="Bhonagiri V."/>
            <person name="Zhang X."/>
            <person name="Suruliraj S."/>
            <person name="Warren W."/>
            <person name="Chinwalla A."/>
            <person name="Mardis E.R."/>
            <person name="Wilson R.K."/>
        </authorList>
    </citation>
    <scope>NUCLEOTIDE SEQUENCE [LARGE SCALE GENOMIC DNA]</scope>
    <source>
        <strain evidence="4 5">F0359</strain>
    </source>
</reference>